<evidence type="ECO:0000259" key="1">
    <source>
        <dbReference type="PROSITE" id="PS50181"/>
    </source>
</evidence>
<dbReference type="InterPro" id="IPR001810">
    <property type="entry name" value="F-box_dom"/>
</dbReference>
<evidence type="ECO:0000313" key="2">
    <source>
        <dbReference type="EMBL" id="KAK6343405.1"/>
    </source>
</evidence>
<protein>
    <recommendedName>
        <fullName evidence="1">F-box domain-containing protein</fullName>
    </recommendedName>
</protein>
<dbReference type="Proteomes" id="UP001373714">
    <property type="component" value="Unassembled WGS sequence"/>
</dbReference>
<dbReference type="SUPFAM" id="SSF81383">
    <property type="entry name" value="F-box domain"/>
    <property type="match status" value="1"/>
</dbReference>
<reference evidence="2 3" key="1">
    <citation type="submission" date="2019-10" db="EMBL/GenBank/DDBJ databases">
        <authorList>
            <person name="Palmer J.M."/>
        </authorList>
    </citation>
    <scope>NUCLEOTIDE SEQUENCE [LARGE SCALE GENOMIC DNA]</scope>
    <source>
        <strain evidence="2 3">TWF730</strain>
    </source>
</reference>
<dbReference type="PROSITE" id="PS50181">
    <property type="entry name" value="FBOX"/>
    <property type="match status" value="1"/>
</dbReference>
<feature type="domain" description="F-box" evidence="1">
    <location>
        <begin position="10"/>
        <end position="55"/>
    </location>
</feature>
<name>A0AAV9UMK7_9PEZI</name>
<comment type="caution">
    <text evidence="2">The sequence shown here is derived from an EMBL/GenBank/DDBJ whole genome shotgun (WGS) entry which is preliminary data.</text>
</comment>
<organism evidence="2 3">
    <name type="scientific">Orbilia blumenaviensis</name>
    <dbReference type="NCBI Taxonomy" id="1796055"/>
    <lineage>
        <taxon>Eukaryota</taxon>
        <taxon>Fungi</taxon>
        <taxon>Dikarya</taxon>
        <taxon>Ascomycota</taxon>
        <taxon>Pezizomycotina</taxon>
        <taxon>Orbiliomycetes</taxon>
        <taxon>Orbiliales</taxon>
        <taxon>Orbiliaceae</taxon>
        <taxon>Orbilia</taxon>
    </lineage>
</organism>
<dbReference type="AlphaFoldDB" id="A0AAV9UMK7"/>
<keyword evidence="3" id="KW-1185">Reference proteome</keyword>
<dbReference type="InterPro" id="IPR036047">
    <property type="entry name" value="F-box-like_dom_sf"/>
</dbReference>
<gene>
    <name evidence="2" type="ORF">TWF730_010994</name>
</gene>
<evidence type="ECO:0000313" key="3">
    <source>
        <dbReference type="Proteomes" id="UP001373714"/>
    </source>
</evidence>
<proteinExistence type="predicted"/>
<sequence>MSKSQDTAYLFLLERVPNEIKTIILELLDFSDIKSLRLVSKALSPICNVILFRRMRLLLSYGQYPPPIPDPDIWPPLPAKPSFTIRKYEAFASFRQRDIFRDVQSLEILSYTPDAVRGCDGDVAIKHRMGVFVSTCNFQGYAREFHTEASVNELVDAMNSMTRLTSLYMHTDFLEYLEHGQLSLDFLASRVKSFKIVSKFNDGILPSTGFFLYLVTLEAHPVLLSKAKENGLVNLPNLKSLVVYGGRAKDSRRLLSSHAAPPPEAPLFNLNEFLAAQESPFTLVSLSLKTLGQTFLQQMITSPGEINSALITPYLSNLRRLYIDFDYINYSNMNSDHIWDVFRVNKVHLEDIRLMHISKQLISYLRSYRDTLKSVQIEVQASHPLGGFFKPARAMWQELGTIFWRDVIPAHSSTLHTLRAKPRHNRNYGYRELMQKGQLECYLPDSWSLANNPTAQEAIERCERLRDLAVFSIDNEDRPFEQVIWLMIKQPKLRRFTFYHDYCTEWEYPDGRTSNVFHSAARRLLQDALGWKGSEDVGILGGFRVRNPLEIELYPAGKLKTYFDWNRIAWMLVQVELDRKEPKDGERELDLDEGLIERVERLGSLRAFGHSVCVDNWSN</sequence>
<accession>A0AAV9UMK7</accession>
<dbReference type="EMBL" id="JAVHNS010000009">
    <property type="protein sequence ID" value="KAK6343405.1"/>
    <property type="molecule type" value="Genomic_DNA"/>
</dbReference>